<evidence type="ECO:0000313" key="2">
    <source>
        <dbReference type="Proteomes" id="UP000183832"/>
    </source>
</evidence>
<dbReference type="Proteomes" id="UP000183832">
    <property type="component" value="Unassembled WGS sequence"/>
</dbReference>
<dbReference type="EMBL" id="CVRI01000020">
    <property type="protein sequence ID" value="CRK91385.1"/>
    <property type="molecule type" value="Genomic_DNA"/>
</dbReference>
<gene>
    <name evidence="1" type="ORF">CLUMA_CG005058</name>
</gene>
<keyword evidence="2" id="KW-1185">Reference proteome</keyword>
<sequence>MKKKSESKCDFNRNPVLGLVRLLASLIHLFRRRKVHDHVRNMKDIKRESNAYTRHRHVIFKIRFIAALQN</sequence>
<evidence type="ECO:0000313" key="1">
    <source>
        <dbReference type="EMBL" id="CRK91385.1"/>
    </source>
</evidence>
<name>A0A1J1HZ36_9DIPT</name>
<accession>A0A1J1HZ36</accession>
<reference evidence="1 2" key="1">
    <citation type="submission" date="2015-04" db="EMBL/GenBank/DDBJ databases">
        <authorList>
            <person name="Syromyatnikov M.Y."/>
            <person name="Popov V.N."/>
        </authorList>
    </citation>
    <scope>NUCLEOTIDE SEQUENCE [LARGE SCALE GENOMIC DNA]</scope>
</reference>
<organism evidence="1 2">
    <name type="scientific">Clunio marinus</name>
    <dbReference type="NCBI Taxonomy" id="568069"/>
    <lineage>
        <taxon>Eukaryota</taxon>
        <taxon>Metazoa</taxon>
        <taxon>Ecdysozoa</taxon>
        <taxon>Arthropoda</taxon>
        <taxon>Hexapoda</taxon>
        <taxon>Insecta</taxon>
        <taxon>Pterygota</taxon>
        <taxon>Neoptera</taxon>
        <taxon>Endopterygota</taxon>
        <taxon>Diptera</taxon>
        <taxon>Nematocera</taxon>
        <taxon>Chironomoidea</taxon>
        <taxon>Chironomidae</taxon>
        <taxon>Clunio</taxon>
    </lineage>
</organism>
<dbReference type="AlphaFoldDB" id="A0A1J1HZ36"/>
<proteinExistence type="predicted"/>
<protein>
    <submittedName>
        <fullName evidence="1">CLUMA_CG005058, isoform A</fullName>
    </submittedName>
</protein>